<name>A0A2U3K8Y0_9BACT</name>
<dbReference type="EMBL" id="OMOD01000057">
    <property type="protein sequence ID" value="SPF36124.1"/>
    <property type="molecule type" value="Genomic_DNA"/>
</dbReference>
<dbReference type="AlphaFoldDB" id="A0A2U3K8Y0"/>
<accession>A0A2U3K8Y0</accession>
<dbReference type="Pfam" id="PF02566">
    <property type="entry name" value="OsmC"/>
    <property type="match status" value="1"/>
</dbReference>
<reference evidence="2" key="1">
    <citation type="submission" date="2018-02" db="EMBL/GenBank/DDBJ databases">
        <authorList>
            <person name="Hausmann B."/>
        </authorList>
    </citation>
    <scope>NUCLEOTIDE SEQUENCE [LARGE SCALE GENOMIC DNA]</scope>
    <source>
        <strain evidence="2">Peat soil MAG SbA1</strain>
    </source>
</reference>
<organism evidence="1 2">
    <name type="scientific">Candidatus Sulfotelmatobacter kueseliae</name>
    <dbReference type="NCBI Taxonomy" id="2042962"/>
    <lineage>
        <taxon>Bacteria</taxon>
        <taxon>Pseudomonadati</taxon>
        <taxon>Acidobacteriota</taxon>
        <taxon>Terriglobia</taxon>
        <taxon>Terriglobales</taxon>
        <taxon>Candidatus Korobacteraceae</taxon>
        <taxon>Candidatus Sulfotelmatobacter</taxon>
    </lineage>
</organism>
<evidence type="ECO:0000313" key="1">
    <source>
        <dbReference type="EMBL" id="SPF36124.1"/>
    </source>
</evidence>
<proteinExistence type="predicted"/>
<dbReference type="InterPro" id="IPR036102">
    <property type="entry name" value="OsmC/Ohrsf"/>
</dbReference>
<dbReference type="InterPro" id="IPR003718">
    <property type="entry name" value="OsmC/Ohr_fam"/>
</dbReference>
<dbReference type="Gene3D" id="2.20.25.10">
    <property type="match status" value="1"/>
</dbReference>
<dbReference type="InterPro" id="IPR015946">
    <property type="entry name" value="KH_dom-like_a/b"/>
</dbReference>
<protein>
    <submittedName>
        <fullName evidence="1">Protein YhfA</fullName>
    </submittedName>
</protein>
<dbReference type="PANTHER" id="PTHR34352">
    <property type="entry name" value="PROTEIN YHFA"/>
    <property type="match status" value="1"/>
</dbReference>
<sequence length="133" mass="14734">MITAKAFWTDNERYIGEAGSRHAVVMDTASEKTANTPMELVLIALCGCTASDVVGILRKKREPFTHLEVRAEAERTTSYPAVYTEIKLVYRVGGKVSAKAMEDAVRLSKEKYCSVSAMLEKTAKITFAIEHTE</sequence>
<gene>
    <name evidence="1" type="primary">yhfA</name>
    <name evidence="1" type="ORF">SBA1_150017</name>
</gene>
<dbReference type="SUPFAM" id="SSF82784">
    <property type="entry name" value="OsmC-like"/>
    <property type="match status" value="1"/>
</dbReference>
<dbReference type="PANTHER" id="PTHR34352:SF1">
    <property type="entry name" value="PROTEIN YHFA"/>
    <property type="match status" value="1"/>
</dbReference>
<evidence type="ECO:0000313" key="2">
    <source>
        <dbReference type="Proteomes" id="UP000238701"/>
    </source>
</evidence>
<dbReference type="Proteomes" id="UP000238701">
    <property type="component" value="Unassembled WGS sequence"/>
</dbReference>
<dbReference type="Gene3D" id="3.30.300.20">
    <property type="match status" value="1"/>
</dbReference>